<protein>
    <submittedName>
        <fullName evidence="2">Type VI secretion system contractile sheath large subunit</fullName>
    </submittedName>
</protein>
<dbReference type="PANTHER" id="PTHR35565:SF3">
    <property type="entry name" value="TYPE VI SECRETION SYSTEM SHEATH PROTEIN TSSC1"/>
    <property type="match status" value="1"/>
</dbReference>
<comment type="caution">
    <text evidence="2">The sequence shown here is derived from an EMBL/GenBank/DDBJ whole genome shotgun (WGS) entry which is preliminary data.</text>
</comment>
<dbReference type="EMBL" id="WBSZ01002044">
    <property type="protein sequence ID" value="KAB2458790.1"/>
    <property type="molecule type" value="Genomic_DNA"/>
</dbReference>
<name>A0A6L3X4I4_9ENTR</name>
<dbReference type="PANTHER" id="PTHR35565">
    <property type="entry name" value="CYTOPLASMIC PROTEIN-RELATED"/>
    <property type="match status" value="1"/>
</dbReference>
<evidence type="ECO:0000313" key="3">
    <source>
        <dbReference type="Proteomes" id="UP000476281"/>
    </source>
</evidence>
<gene>
    <name evidence="2" type="ORF">F9C29_30995</name>
</gene>
<evidence type="ECO:0000313" key="2">
    <source>
        <dbReference type="EMBL" id="KAB2458790.1"/>
    </source>
</evidence>
<proteinExistence type="predicted"/>
<accession>A0A6L3X4I4</accession>
<reference evidence="2 3" key="1">
    <citation type="submission" date="2019-09" db="EMBL/GenBank/DDBJ databases">
        <title>Reversal of blaTEM antimicrobial resistance by CRISPR-Cas9 in clinical E. coli and other Enterobacteriaceae strains.</title>
        <authorList>
            <person name="Tagliaferri T."/>
            <person name="Guimaraes N."/>
            <person name="Pereira M."/>
            <person name="Felicori L."/>
            <person name="Horz H.-P."/>
            <person name="Santos S."/>
            <person name="Mendes T."/>
        </authorList>
    </citation>
    <scope>NUCLEOTIDE SEQUENCE [LARGE SCALE GENOMIC DNA]</scope>
    <source>
        <strain evidence="2 3">E2_blaTEM_MG</strain>
    </source>
</reference>
<dbReference type="Pfam" id="PF05943">
    <property type="entry name" value="VipB"/>
    <property type="match status" value="1"/>
</dbReference>
<dbReference type="AlphaFoldDB" id="A0A6L3X4I4"/>
<dbReference type="InterPro" id="IPR044031">
    <property type="entry name" value="TssC1_N"/>
</dbReference>
<dbReference type="Proteomes" id="UP000476281">
    <property type="component" value="Unassembled WGS sequence"/>
</dbReference>
<evidence type="ECO:0000259" key="1">
    <source>
        <dbReference type="Pfam" id="PF05943"/>
    </source>
</evidence>
<sequence length="179" mass="20552">MSNQTQQHDQQAGQAFSQDEFSALLNKEFRPKTDQARSAVESAVKTLAQQALENTVTFSNDTYRTIQNLIAGIDEQLSQQVNQIIHHEEFQKLESAWRGLSYLVNNTETDEMLKIRFMSISKQELGRTLKRYKGVGWDQSPIFKKIYEQEYGQFGGEPFGCIVGDYYFDHSPQDVELLG</sequence>
<organism evidence="2 3">
    <name type="scientific">Enterobacter hormaechei</name>
    <dbReference type="NCBI Taxonomy" id="158836"/>
    <lineage>
        <taxon>Bacteria</taxon>
        <taxon>Pseudomonadati</taxon>
        <taxon>Pseudomonadota</taxon>
        <taxon>Gammaproteobacteria</taxon>
        <taxon>Enterobacterales</taxon>
        <taxon>Enterobacteriaceae</taxon>
        <taxon>Enterobacter</taxon>
        <taxon>Enterobacter cloacae complex</taxon>
    </lineage>
</organism>
<feature type="non-terminal residue" evidence="2">
    <location>
        <position position="179"/>
    </location>
</feature>
<feature type="domain" description="TssC1 N-terminal" evidence="1">
    <location>
        <begin position="68"/>
        <end position="178"/>
    </location>
</feature>
<dbReference type="InterPro" id="IPR010269">
    <property type="entry name" value="T6SS_TssC-like"/>
</dbReference>